<evidence type="ECO:0000256" key="1">
    <source>
        <dbReference type="ARBA" id="ARBA00023002"/>
    </source>
</evidence>
<reference evidence="3 4" key="1">
    <citation type="submission" date="2018-02" db="EMBL/GenBank/DDBJ databases">
        <title>Comparative genomes isolates from brazilian mangrove.</title>
        <authorList>
            <person name="Araujo J.E."/>
            <person name="Taketani R.G."/>
            <person name="Silva M.C.P."/>
            <person name="Loureco M.V."/>
            <person name="Andreote F.D."/>
        </authorList>
    </citation>
    <scope>NUCLEOTIDE SEQUENCE [LARGE SCALE GENOMIC DNA]</scope>
    <source>
        <strain evidence="3 4">NAP PRIS-MGV</strain>
    </source>
</reference>
<gene>
    <name evidence="3" type="ORF">C5Y98_13720</name>
</gene>
<evidence type="ECO:0000313" key="4">
    <source>
        <dbReference type="Proteomes" id="UP000239388"/>
    </source>
</evidence>
<comment type="caution">
    <text evidence="3">The sequence shown here is derived from an EMBL/GenBank/DDBJ whole genome shotgun (WGS) entry which is preliminary data.</text>
</comment>
<dbReference type="AlphaFoldDB" id="A0A2S8FTB6"/>
<dbReference type="Proteomes" id="UP000239388">
    <property type="component" value="Unassembled WGS sequence"/>
</dbReference>
<protein>
    <submittedName>
        <fullName evidence="3">Aldo/keto reductase</fullName>
    </submittedName>
</protein>
<feature type="domain" description="NADP-dependent oxidoreductase" evidence="2">
    <location>
        <begin position="16"/>
        <end position="304"/>
    </location>
</feature>
<dbReference type="Gene3D" id="3.20.20.100">
    <property type="entry name" value="NADP-dependent oxidoreductase domain"/>
    <property type="match status" value="1"/>
</dbReference>
<accession>A0A2S8FTB6</accession>
<dbReference type="CDD" id="cd19084">
    <property type="entry name" value="AKR_AKR11B1-like"/>
    <property type="match status" value="1"/>
</dbReference>
<dbReference type="InterPro" id="IPR023210">
    <property type="entry name" value="NADP_OxRdtase_dom"/>
</dbReference>
<name>A0A2S8FTB6_9BACT</name>
<dbReference type="InterPro" id="IPR020471">
    <property type="entry name" value="AKR"/>
</dbReference>
<dbReference type="RefSeq" id="WP_105354831.1">
    <property type="nucleotide sequence ID" value="NZ_PUIB01000015.1"/>
</dbReference>
<dbReference type="InterPro" id="IPR050523">
    <property type="entry name" value="AKR_Detox_Biosynth"/>
</dbReference>
<proteinExistence type="predicted"/>
<evidence type="ECO:0000259" key="2">
    <source>
        <dbReference type="Pfam" id="PF00248"/>
    </source>
</evidence>
<organism evidence="3 4">
    <name type="scientific">Blastopirellula marina</name>
    <dbReference type="NCBI Taxonomy" id="124"/>
    <lineage>
        <taxon>Bacteria</taxon>
        <taxon>Pseudomonadati</taxon>
        <taxon>Planctomycetota</taxon>
        <taxon>Planctomycetia</taxon>
        <taxon>Pirellulales</taxon>
        <taxon>Pirellulaceae</taxon>
        <taxon>Blastopirellula</taxon>
    </lineage>
</organism>
<dbReference type="PANTHER" id="PTHR43364">
    <property type="entry name" value="NADH-SPECIFIC METHYLGLYOXAL REDUCTASE-RELATED"/>
    <property type="match status" value="1"/>
</dbReference>
<keyword evidence="1" id="KW-0560">Oxidoreductase</keyword>
<dbReference type="InterPro" id="IPR036812">
    <property type="entry name" value="NAD(P)_OxRdtase_dom_sf"/>
</dbReference>
<evidence type="ECO:0000313" key="3">
    <source>
        <dbReference type="EMBL" id="PQO35416.1"/>
    </source>
</evidence>
<dbReference type="OrthoDB" id="9804790at2"/>
<dbReference type="EMBL" id="PUIB01000015">
    <property type="protein sequence ID" value="PQO35416.1"/>
    <property type="molecule type" value="Genomic_DNA"/>
</dbReference>
<dbReference type="PANTHER" id="PTHR43364:SF4">
    <property type="entry name" value="NAD(P)-LINKED OXIDOREDUCTASE SUPERFAMILY PROTEIN"/>
    <property type="match status" value="1"/>
</dbReference>
<dbReference type="PROSITE" id="PS51257">
    <property type="entry name" value="PROKAR_LIPOPROTEIN"/>
    <property type="match status" value="1"/>
</dbReference>
<sequence>MERRQVADTSLYVSPVALGCWPLTGMTSPGVTEADSRATIAAALDLGVNFFDTAFAYGAAGESERYIAEVLTEHRDEYVVATKAGLHWVDGKQQRDARPETIRREAAESLRRLNTDHVEILYLHAPDPNTPIAETAAAFRQLQQEGATIAVGVSNLTLSETIEFHSVCPIQIIQPPYNMLFRGAEVDLIPWCREQNVAVAVYWPLMKGLLAGQMTLDQTFEPHDSRPKYLCFRGEEYAKNLELVEKLRAMATRMGRTVSQLVIRWTLDQPGVTAALCGAKRVDQLTDNAGALDWELTLGEQAEIAVLLRDRGVPYVVATD</sequence>
<dbReference type="PRINTS" id="PR00069">
    <property type="entry name" value="ALDKETRDTASE"/>
</dbReference>
<dbReference type="SUPFAM" id="SSF51430">
    <property type="entry name" value="NAD(P)-linked oxidoreductase"/>
    <property type="match status" value="1"/>
</dbReference>
<dbReference type="Pfam" id="PF00248">
    <property type="entry name" value="Aldo_ket_red"/>
    <property type="match status" value="1"/>
</dbReference>
<dbReference type="GO" id="GO:0005829">
    <property type="term" value="C:cytosol"/>
    <property type="evidence" value="ECO:0007669"/>
    <property type="project" value="TreeGrafter"/>
</dbReference>
<dbReference type="GO" id="GO:0016491">
    <property type="term" value="F:oxidoreductase activity"/>
    <property type="evidence" value="ECO:0007669"/>
    <property type="project" value="UniProtKB-KW"/>
</dbReference>